<reference evidence="2" key="2">
    <citation type="submission" date="2020-09" db="EMBL/GenBank/DDBJ databases">
        <authorList>
            <person name="Sun Q."/>
            <person name="Ohkuma M."/>
        </authorList>
    </citation>
    <scope>NUCLEOTIDE SEQUENCE</scope>
    <source>
        <strain evidence="2">JCM 3035</strain>
    </source>
</reference>
<evidence type="ECO:0000313" key="3">
    <source>
        <dbReference type="Proteomes" id="UP000637788"/>
    </source>
</evidence>
<dbReference type="EMBL" id="BMPQ01000032">
    <property type="protein sequence ID" value="GGL05504.1"/>
    <property type="molecule type" value="Genomic_DNA"/>
</dbReference>
<feature type="region of interest" description="Disordered" evidence="1">
    <location>
        <begin position="154"/>
        <end position="175"/>
    </location>
</feature>
<evidence type="ECO:0000256" key="1">
    <source>
        <dbReference type="SAM" id="MobiDB-lite"/>
    </source>
</evidence>
<comment type="caution">
    <text evidence="2">The sequence shown here is derived from an EMBL/GenBank/DDBJ whole genome shotgun (WGS) entry which is preliminary data.</text>
</comment>
<name>A0A917RFH3_9ACTN</name>
<feature type="compositionally biased region" description="Gly residues" evidence="1">
    <location>
        <begin position="700"/>
        <end position="714"/>
    </location>
</feature>
<dbReference type="AlphaFoldDB" id="A0A917RFH3"/>
<accession>A0A917RFH3</accession>
<feature type="region of interest" description="Disordered" evidence="1">
    <location>
        <begin position="674"/>
        <end position="751"/>
    </location>
</feature>
<organism evidence="2 3">
    <name type="scientific">Streptomyces flaveus</name>
    <dbReference type="NCBI Taxonomy" id="66370"/>
    <lineage>
        <taxon>Bacteria</taxon>
        <taxon>Bacillati</taxon>
        <taxon>Actinomycetota</taxon>
        <taxon>Actinomycetes</taxon>
        <taxon>Kitasatosporales</taxon>
        <taxon>Streptomycetaceae</taxon>
        <taxon>Streptomyces</taxon>
        <taxon>Streptomyces aurantiacus group</taxon>
    </lineage>
</organism>
<sequence>MVGQGGPARHGGFQEYVIPDNSSGEGWAIRFYPDIMQTELENAGQAPKYYWAPQQLRLAQFPDTGDYKFSHVHFAGVLTEDANVGVETELETVGGLLAFTTTSQPPPAVMQQAEAQLHERIRGNNDPLWRWSNQNRRPDITMVPINENRTTISSLAPDASPLRPDDGAGGGAAPRGERELITRRGIRHGRDLRSRERELGAWHVQLDGQGAGSTTGGENAYGGLLGMIPSELVWTALHGGATPFTVSQHLLIPMATPAATISIHGNWRQVYEHFSGQAKGSYLFFSAEISAEVENLRRSGALTVRVVVDTTVPNAAEIQKQMEEDKDLIVNQFLEAAKKTIFEPAAPDEKAAEAQSRPGPWSVGLAFKLVRKQIDLDLRYEEERIFKYNYPDTISSQLEGLRRRIKASPDEESKYFQRVILGNLGTKLRRIVRPVFGEEDPAARMVVEFGYPSTETTLAWKGTEFTRGGGPEQNWIPEWVQLRPGEAKAPPADWQPDVTYLRRSVFFDQSSATGRNLNNRTIVETDQMRLDPQGGTPTSEMAVDVRSNDGMLDVTLFLGAYLSASNERVEVEIRPHGKTIRGADRPTQRFMWNENDQSEPRRLRIYTGQPDYQPRFDYRVRCMVLAPLGKPGGQDWTGPWLTAVGGDVLTVTIPDPDGEGVTRRSLTKREARALRAGLDPAETAVDDGLPAQDGEAPAGAGAGTGTVGSNGNGNGRIPTGTDGSSTWPVSRPVREARRAPRATPPVSGYKL</sequence>
<protein>
    <submittedName>
        <fullName evidence="2">Uncharacterized protein</fullName>
    </submittedName>
</protein>
<gene>
    <name evidence="2" type="ORF">GCM10010094_77860</name>
</gene>
<reference evidence="2" key="1">
    <citation type="journal article" date="2014" name="Int. J. Syst. Evol. Microbiol.">
        <title>Complete genome sequence of Corynebacterium casei LMG S-19264T (=DSM 44701T), isolated from a smear-ripened cheese.</title>
        <authorList>
            <consortium name="US DOE Joint Genome Institute (JGI-PGF)"/>
            <person name="Walter F."/>
            <person name="Albersmeier A."/>
            <person name="Kalinowski J."/>
            <person name="Ruckert C."/>
        </authorList>
    </citation>
    <scope>NUCLEOTIDE SEQUENCE</scope>
    <source>
        <strain evidence="2">JCM 3035</strain>
    </source>
</reference>
<proteinExistence type="predicted"/>
<dbReference type="RefSeq" id="WP_189326468.1">
    <property type="nucleotide sequence ID" value="NZ_BMPQ01000032.1"/>
</dbReference>
<evidence type="ECO:0000313" key="2">
    <source>
        <dbReference type="EMBL" id="GGL05504.1"/>
    </source>
</evidence>
<keyword evidence="3" id="KW-1185">Reference proteome</keyword>
<dbReference type="Proteomes" id="UP000637788">
    <property type="component" value="Unassembled WGS sequence"/>
</dbReference>